<dbReference type="RefSeq" id="WP_347703020.1">
    <property type="nucleotide sequence ID" value="NZ_JBDPZD010000001.1"/>
</dbReference>
<evidence type="ECO:0008006" key="3">
    <source>
        <dbReference type="Google" id="ProtNLM"/>
    </source>
</evidence>
<name>A0ABV0FW98_9BURK</name>
<proteinExistence type="predicted"/>
<evidence type="ECO:0000313" key="2">
    <source>
        <dbReference type="Proteomes" id="UP001495147"/>
    </source>
</evidence>
<organism evidence="1 2">
    <name type="scientific">Roseateles paludis</name>
    <dbReference type="NCBI Taxonomy" id="3145238"/>
    <lineage>
        <taxon>Bacteria</taxon>
        <taxon>Pseudomonadati</taxon>
        <taxon>Pseudomonadota</taxon>
        <taxon>Betaproteobacteria</taxon>
        <taxon>Burkholderiales</taxon>
        <taxon>Sphaerotilaceae</taxon>
        <taxon>Roseateles</taxon>
    </lineage>
</organism>
<reference evidence="1 2" key="1">
    <citation type="submission" date="2024-05" db="EMBL/GenBank/DDBJ databases">
        <title>Roseateles sp. DJS-2-20 16S ribosomal RNA gene Genome sequencing and assembly.</title>
        <authorList>
            <person name="Woo H."/>
        </authorList>
    </citation>
    <scope>NUCLEOTIDE SEQUENCE [LARGE SCALE GENOMIC DNA]</scope>
    <source>
        <strain evidence="1 2">DJS-2-20</strain>
    </source>
</reference>
<dbReference type="Gene3D" id="3.90.1200.10">
    <property type="match status" value="1"/>
</dbReference>
<evidence type="ECO:0000313" key="1">
    <source>
        <dbReference type="EMBL" id="MEO3690188.1"/>
    </source>
</evidence>
<comment type="caution">
    <text evidence="1">The sequence shown here is derived from an EMBL/GenBank/DDBJ whole genome shotgun (WGS) entry which is preliminary data.</text>
</comment>
<sequence length="206" mass="22716">MSPLDASTSDSLARTLREASQQLLDWQRAALQEPQPPAADPLAAAAALQAFFHRLGPATATERERAGWSHCIQVLLASSALPPQRPLQAGCLGSCAHDLAALLRPPTLALDEAEELDLAVRYWEQARKAGWLDEDLDADFGEFWRRVDWCALAQHLSLLGAGPHPDEARLAAYIAKTASRYAQLSPLKRLTEQVWPQLFDLSFTLR</sequence>
<dbReference type="Proteomes" id="UP001495147">
    <property type="component" value="Unassembled WGS sequence"/>
</dbReference>
<protein>
    <recommendedName>
        <fullName evidence="3">Phosphohydrolase</fullName>
    </recommendedName>
</protein>
<gene>
    <name evidence="1" type="ORF">ABDJ85_01850</name>
</gene>
<accession>A0ABV0FW98</accession>
<dbReference type="EMBL" id="JBDPZD010000001">
    <property type="protein sequence ID" value="MEO3690188.1"/>
    <property type="molecule type" value="Genomic_DNA"/>
</dbReference>
<keyword evidence="2" id="KW-1185">Reference proteome</keyword>